<evidence type="ECO:0000313" key="1">
    <source>
        <dbReference type="EMBL" id="QDU29294.1"/>
    </source>
</evidence>
<evidence type="ECO:0000313" key="2">
    <source>
        <dbReference type="Proteomes" id="UP000315017"/>
    </source>
</evidence>
<name>A0A517YGE7_9BACT</name>
<proteinExistence type="predicted"/>
<accession>A0A517YGE7</accession>
<dbReference type="AlphaFoldDB" id="A0A517YGE7"/>
<dbReference type="Proteomes" id="UP000315017">
    <property type="component" value="Chromosome"/>
</dbReference>
<reference evidence="1 2" key="1">
    <citation type="submission" date="2019-02" db="EMBL/GenBank/DDBJ databases">
        <title>Deep-cultivation of Planctomycetes and their phenomic and genomic characterization uncovers novel biology.</title>
        <authorList>
            <person name="Wiegand S."/>
            <person name="Jogler M."/>
            <person name="Boedeker C."/>
            <person name="Pinto D."/>
            <person name="Vollmers J."/>
            <person name="Rivas-Marin E."/>
            <person name="Kohn T."/>
            <person name="Peeters S.H."/>
            <person name="Heuer A."/>
            <person name="Rast P."/>
            <person name="Oberbeckmann S."/>
            <person name="Bunk B."/>
            <person name="Jeske O."/>
            <person name="Meyerdierks A."/>
            <person name="Storesund J.E."/>
            <person name="Kallscheuer N."/>
            <person name="Luecker S."/>
            <person name="Lage O.M."/>
            <person name="Pohl T."/>
            <person name="Merkel B.J."/>
            <person name="Hornburger P."/>
            <person name="Mueller R.-W."/>
            <person name="Bruemmer F."/>
            <person name="Labrenz M."/>
            <person name="Spormann A.M."/>
            <person name="Op den Camp H."/>
            <person name="Overmann J."/>
            <person name="Amann R."/>
            <person name="Jetten M.S.M."/>
            <person name="Mascher T."/>
            <person name="Medema M.H."/>
            <person name="Devos D.P."/>
            <person name="Kaster A.-K."/>
            <person name="Ovreas L."/>
            <person name="Rohde M."/>
            <person name="Galperin M.Y."/>
            <person name="Jogler C."/>
        </authorList>
    </citation>
    <scope>NUCLEOTIDE SEQUENCE [LARGE SCALE GENOMIC DNA]</scope>
    <source>
        <strain evidence="1 2">ETA_A8</strain>
    </source>
</reference>
<sequence length="47" mass="5289">MKNDFRTLGMQILANGKIEGHEVKSIKELISADGTIDRQEAEFLLDL</sequence>
<gene>
    <name evidence="1" type="ORF">ETAA8_44020</name>
</gene>
<protein>
    <submittedName>
        <fullName evidence="1">Uncharacterized protein</fullName>
    </submittedName>
</protein>
<organism evidence="1 2">
    <name type="scientific">Anatilimnocola aggregata</name>
    <dbReference type="NCBI Taxonomy" id="2528021"/>
    <lineage>
        <taxon>Bacteria</taxon>
        <taxon>Pseudomonadati</taxon>
        <taxon>Planctomycetota</taxon>
        <taxon>Planctomycetia</taxon>
        <taxon>Pirellulales</taxon>
        <taxon>Pirellulaceae</taxon>
        <taxon>Anatilimnocola</taxon>
    </lineage>
</organism>
<dbReference type="KEGG" id="aagg:ETAA8_44020"/>
<keyword evidence="2" id="KW-1185">Reference proteome</keyword>
<dbReference type="RefSeq" id="WP_202921147.1">
    <property type="nucleotide sequence ID" value="NZ_CP036274.1"/>
</dbReference>
<dbReference type="EMBL" id="CP036274">
    <property type="protein sequence ID" value="QDU29294.1"/>
    <property type="molecule type" value="Genomic_DNA"/>
</dbReference>